<dbReference type="EMBL" id="CP028918">
    <property type="protein sequence ID" value="AWB48570.1"/>
    <property type="molecule type" value="Genomic_DNA"/>
</dbReference>
<organism evidence="2 3">
    <name type="scientific">Paragemmobacter aquarius</name>
    <dbReference type="NCBI Taxonomy" id="2169400"/>
    <lineage>
        <taxon>Bacteria</taxon>
        <taxon>Pseudomonadati</taxon>
        <taxon>Pseudomonadota</taxon>
        <taxon>Alphaproteobacteria</taxon>
        <taxon>Rhodobacterales</taxon>
        <taxon>Paracoccaceae</taxon>
        <taxon>Paragemmobacter</taxon>
    </lineage>
</organism>
<proteinExistence type="predicted"/>
<keyword evidence="3" id="KW-1185">Reference proteome</keyword>
<protein>
    <submittedName>
        <fullName evidence="2">Uncharacterized protein</fullName>
    </submittedName>
</protein>
<name>A0A2S0ULC6_9RHOB</name>
<feature type="region of interest" description="Disordered" evidence="1">
    <location>
        <begin position="31"/>
        <end position="71"/>
    </location>
</feature>
<evidence type="ECO:0000313" key="2">
    <source>
        <dbReference type="EMBL" id="AWB48570.1"/>
    </source>
</evidence>
<evidence type="ECO:0000256" key="1">
    <source>
        <dbReference type="SAM" id="MobiDB-lite"/>
    </source>
</evidence>
<gene>
    <name evidence="2" type="ORF">HYN69_08660</name>
</gene>
<sequence>MTKARRGRPPPSIFQQCFASKPCRTIDHARNSAVPKSVKQSTHQPRRPVSDTTVSITTVSSPPGSRVAEQKRGVRQRLLAWLSNRFQHHVPACTDLRGVTSDPMHAAYLWPESPFLIDVASGACLGLHSVAFPMSPRGQNPFVQTVRAMDKGLDTYAGSALYAYYERFRPATAAAAIGVSPQVAHPDLLRPASAATLPWDFRDPAAAQAFWTGVCAHDYRQHGFDLTFSDGWKAWGPATEVAGAAEFTRLARLHRSIKSRGYLRHPAHDGDIQGVILRHHDQTRILLTAGQHRAAVLAALGHETLPVRLTASVIDRSGVAHWPNVKRGIFSQTLALSVFDRIFAGRQPYGQASNRLRTVR</sequence>
<dbReference type="KEGG" id="geh:HYN69_08660"/>
<dbReference type="AlphaFoldDB" id="A0A2S0ULC6"/>
<evidence type="ECO:0000313" key="3">
    <source>
        <dbReference type="Proteomes" id="UP000244496"/>
    </source>
</evidence>
<accession>A0A2S0ULC6</accession>
<feature type="compositionally biased region" description="Low complexity" evidence="1">
    <location>
        <begin position="50"/>
        <end position="63"/>
    </location>
</feature>
<reference evidence="2 3" key="1">
    <citation type="submission" date="2018-04" db="EMBL/GenBank/DDBJ databases">
        <title>Genome sequencing of Gemmobacter.</title>
        <authorList>
            <person name="Yi H."/>
            <person name="Baek M.-G."/>
        </authorList>
    </citation>
    <scope>NUCLEOTIDE SEQUENCE [LARGE SCALE GENOMIC DNA]</scope>
    <source>
        <strain evidence="2 3">HYN0069</strain>
    </source>
</reference>
<dbReference type="Proteomes" id="UP000244496">
    <property type="component" value="Chromosome"/>
</dbReference>